<dbReference type="Proteomes" id="UP000017559">
    <property type="component" value="Unassembled WGS sequence"/>
</dbReference>
<sequence>MMSILLLNIGFVSAMLSLKTRLFPLSPKFPFVMSSPASINSENLQFNFGLDGIENDKPYIHPLPRFQTPGPILAQSSKEPEKEVHDEMDNDTLVEELDEVMKFSLHYKYSATESNVKPSHYSFMKDAETNQTVNSHFQWLKLYASVNCELEDIESSETHTQSELLGLQIEAEKL</sequence>
<reference evidence="1 2" key="1">
    <citation type="journal article" date="2014" name="BMC Genomics">
        <title>Genome and secretome analysis of the hemibiotrophic fungal pathogen, Moniliophthora roreri, which causes frosty pod rot disease of cacao: mechanisms of the biotrophic and necrotrophic phases.</title>
        <authorList>
            <person name="Meinhardt L.W."/>
            <person name="Costa G.G.L."/>
            <person name="Thomazella D.P.T."/>
            <person name="Teixeira P.J.P.L."/>
            <person name="Carazzolle M.F."/>
            <person name="Schuster S.C."/>
            <person name="Carlson J.E."/>
            <person name="Guiltinan M.J."/>
            <person name="Mieczkowski P."/>
            <person name="Farmer A."/>
            <person name="Ramaraj T."/>
            <person name="Crozier J."/>
            <person name="Davis R.E."/>
            <person name="Shao J."/>
            <person name="Melnick R.L."/>
            <person name="Pereira G.A.G."/>
            <person name="Bailey B.A."/>
        </authorList>
    </citation>
    <scope>NUCLEOTIDE SEQUENCE [LARGE SCALE GENOMIC DNA]</scope>
    <source>
        <strain evidence="1 2">MCA 2997</strain>
    </source>
</reference>
<name>V2WDN6_MONRO</name>
<dbReference type="KEGG" id="mrr:Moror_9254"/>
<comment type="caution">
    <text evidence="1">The sequence shown here is derived from an EMBL/GenBank/DDBJ whole genome shotgun (WGS) entry which is preliminary data.</text>
</comment>
<accession>V2WDN6</accession>
<protein>
    <submittedName>
        <fullName evidence="1">Uncharacterized protein</fullName>
    </submittedName>
</protein>
<evidence type="ECO:0000313" key="1">
    <source>
        <dbReference type="EMBL" id="ESK84943.1"/>
    </source>
</evidence>
<evidence type="ECO:0000313" key="2">
    <source>
        <dbReference type="Proteomes" id="UP000017559"/>
    </source>
</evidence>
<keyword evidence="2" id="KW-1185">Reference proteome</keyword>
<gene>
    <name evidence="1" type="ORF">Moror_9254</name>
</gene>
<proteinExistence type="predicted"/>
<dbReference type="HOGENOM" id="CLU_1540462_0_0_1"/>
<dbReference type="EMBL" id="AWSO01001185">
    <property type="protein sequence ID" value="ESK84943.1"/>
    <property type="molecule type" value="Genomic_DNA"/>
</dbReference>
<organism evidence="1 2">
    <name type="scientific">Moniliophthora roreri (strain MCA 2997)</name>
    <name type="common">Cocoa frosty pod rot fungus</name>
    <name type="synonym">Crinipellis roreri</name>
    <dbReference type="NCBI Taxonomy" id="1381753"/>
    <lineage>
        <taxon>Eukaryota</taxon>
        <taxon>Fungi</taxon>
        <taxon>Dikarya</taxon>
        <taxon>Basidiomycota</taxon>
        <taxon>Agaricomycotina</taxon>
        <taxon>Agaricomycetes</taxon>
        <taxon>Agaricomycetidae</taxon>
        <taxon>Agaricales</taxon>
        <taxon>Marasmiineae</taxon>
        <taxon>Marasmiaceae</taxon>
        <taxon>Moniliophthora</taxon>
    </lineage>
</organism>
<dbReference type="AlphaFoldDB" id="V2WDN6"/>